<protein>
    <submittedName>
        <fullName evidence="2">Uncharacterized protein</fullName>
    </submittedName>
</protein>
<feature type="transmembrane region" description="Helical" evidence="1">
    <location>
        <begin position="120"/>
        <end position="141"/>
    </location>
</feature>
<feature type="transmembrane region" description="Helical" evidence="1">
    <location>
        <begin position="185"/>
        <end position="202"/>
    </location>
</feature>
<feature type="transmembrane region" description="Helical" evidence="1">
    <location>
        <begin position="157"/>
        <end position="173"/>
    </location>
</feature>
<keyword evidence="1" id="KW-0472">Membrane</keyword>
<keyword evidence="1" id="KW-0812">Transmembrane</keyword>
<evidence type="ECO:0000313" key="2">
    <source>
        <dbReference type="EMBL" id="WYW54643.1"/>
    </source>
</evidence>
<name>A0ABZ2TNE6_9FLAO</name>
<evidence type="ECO:0000256" key="1">
    <source>
        <dbReference type="SAM" id="Phobius"/>
    </source>
</evidence>
<gene>
    <name evidence="2" type="ORF">WG950_08890</name>
</gene>
<accession>A0ABZ2TNE6</accession>
<reference evidence="2 3" key="1">
    <citation type="submission" date="2024-03" db="EMBL/GenBank/DDBJ databases">
        <authorList>
            <person name="Cao K."/>
        </authorList>
    </citation>
    <scope>NUCLEOTIDE SEQUENCE [LARGE SCALE GENOMIC DNA]</scope>
    <source>
        <strain evidence="2 3">MCCC 1K00696</strain>
    </source>
</reference>
<keyword evidence="3" id="KW-1185">Reference proteome</keyword>
<dbReference type="EMBL" id="CP150496">
    <property type="protein sequence ID" value="WYW54643.1"/>
    <property type="molecule type" value="Genomic_DNA"/>
</dbReference>
<sequence length="224" mass="26999">MELTKEQLLQIDNYVFSCGIKYYDVRTEIVDHFANILEQKLAKNPDINFKKEIQNIHRNFSDRGFSNLLKDKTKAVQKKFYKATLKHLITFFKLPRILISAGIFYALFLLMNLFEDKKQFFETFSLVALFSCFVFLILFFYRNKKKTKFLALERSNNFNMLIMQLFQLFYYSVDFRTDESFLNPIYNNIQLAVFVLLLLFYWSGEFVYNKNRQFVKTYYPNVIV</sequence>
<dbReference type="Proteomes" id="UP001491088">
    <property type="component" value="Chromosome"/>
</dbReference>
<proteinExistence type="predicted"/>
<organism evidence="2 3">
    <name type="scientific">Polaribacter marinaquae</name>
    <dbReference type="NCBI Taxonomy" id="1642819"/>
    <lineage>
        <taxon>Bacteria</taxon>
        <taxon>Pseudomonadati</taxon>
        <taxon>Bacteroidota</taxon>
        <taxon>Flavobacteriia</taxon>
        <taxon>Flavobacteriales</taxon>
        <taxon>Flavobacteriaceae</taxon>
    </lineage>
</organism>
<evidence type="ECO:0000313" key="3">
    <source>
        <dbReference type="Proteomes" id="UP001491088"/>
    </source>
</evidence>
<feature type="transmembrane region" description="Helical" evidence="1">
    <location>
        <begin position="94"/>
        <end position="114"/>
    </location>
</feature>
<keyword evidence="1" id="KW-1133">Transmembrane helix</keyword>
<dbReference type="RefSeq" id="WP_340931755.1">
    <property type="nucleotide sequence ID" value="NZ_CP150496.1"/>
</dbReference>